<feature type="compositionally biased region" description="Low complexity" evidence="12">
    <location>
        <begin position="644"/>
        <end position="654"/>
    </location>
</feature>
<evidence type="ECO:0000256" key="6">
    <source>
        <dbReference type="ARBA" id="ARBA00022777"/>
    </source>
</evidence>
<feature type="compositionally biased region" description="Basic and acidic residues" evidence="12">
    <location>
        <begin position="1073"/>
        <end position="1085"/>
    </location>
</feature>
<feature type="compositionally biased region" description="Basic residues" evidence="12">
    <location>
        <begin position="379"/>
        <end position="390"/>
    </location>
</feature>
<feature type="compositionally biased region" description="Polar residues" evidence="12">
    <location>
        <begin position="456"/>
        <end position="468"/>
    </location>
</feature>
<feature type="compositionally biased region" description="Polar residues" evidence="12">
    <location>
        <begin position="309"/>
        <end position="318"/>
    </location>
</feature>
<dbReference type="GO" id="GO:0004674">
    <property type="term" value="F:protein serine/threonine kinase activity"/>
    <property type="evidence" value="ECO:0007669"/>
    <property type="project" value="UniProtKB-KW"/>
</dbReference>
<evidence type="ECO:0000256" key="3">
    <source>
        <dbReference type="ARBA" id="ARBA00022527"/>
    </source>
</evidence>
<feature type="compositionally biased region" description="Polar residues" evidence="12">
    <location>
        <begin position="1026"/>
        <end position="1048"/>
    </location>
</feature>
<evidence type="ECO:0000256" key="10">
    <source>
        <dbReference type="ARBA" id="ARBA00051680"/>
    </source>
</evidence>
<dbReference type="PROSITE" id="PS00107">
    <property type="entry name" value="PROTEIN_KINASE_ATP"/>
    <property type="match status" value="1"/>
</dbReference>
<feature type="region of interest" description="Disordered" evidence="12">
    <location>
        <begin position="1494"/>
        <end position="1521"/>
    </location>
</feature>
<dbReference type="SUPFAM" id="SSF56112">
    <property type="entry name" value="Protein kinase-like (PK-like)"/>
    <property type="match status" value="1"/>
</dbReference>
<feature type="region of interest" description="Disordered" evidence="12">
    <location>
        <begin position="289"/>
        <end position="411"/>
    </location>
</feature>
<evidence type="ECO:0000256" key="7">
    <source>
        <dbReference type="ARBA" id="ARBA00022840"/>
    </source>
</evidence>
<comment type="catalytic activity">
    <reaction evidence="8">
        <text>L-seryl-[protein] + ATP = O-phospho-L-seryl-[protein] + ADP + H(+)</text>
        <dbReference type="Rhea" id="RHEA:17989"/>
        <dbReference type="Rhea" id="RHEA-COMP:9863"/>
        <dbReference type="Rhea" id="RHEA-COMP:11604"/>
        <dbReference type="ChEBI" id="CHEBI:15378"/>
        <dbReference type="ChEBI" id="CHEBI:29999"/>
        <dbReference type="ChEBI" id="CHEBI:30616"/>
        <dbReference type="ChEBI" id="CHEBI:83421"/>
        <dbReference type="ChEBI" id="CHEBI:456216"/>
        <dbReference type="EC" id="2.7.12.1"/>
    </reaction>
</comment>
<feature type="compositionally biased region" description="Low complexity" evidence="12">
    <location>
        <begin position="951"/>
        <end position="971"/>
    </location>
</feature>
<dbReference type="InterPro" id="IPR017441">
    <property type="entry name" value="Protein_kinase_ATP_BS"/>
</dbReference>
<dbReference type="FunFam" id="1.10.510.10:FF:000112">
    <property type="entry name" value="Putative dual specificity tyrosine-phosphorylation-regulated kinase 2"/>
    <property type="match status" value="1"/>
</dbReference>
<sequence length="1557" mass="173051">MSSSRVRDYEYSLFEKNGEKVKTVLSEARAHEENNNNLNHQPSTTRRKSFRSPPKFYQRHQPKSEDTSYMTEDGMLLSIARTNKNKTSPPTATTSSDGNYYGNALPNRKSLSNVGGEPTVRRRKSLIGSFDLKFGRSKSRQQQQQKQEQLPLRLPEVPSSSSSFEELPPPVSSPTSIVPPPHPHHVIPQQQQPLRSSMLGQEKYHDVTIPEVKNSGANYDYDNYYQPNLRVPYDPEPSTSTTSTIERNPSMDSNISNVSKVSTYEYPPEELYSTISTANYWLEKQQAETNNNNNNDDKNKIKGKERVSSHITNNNGTERMQLDQEQMLYLNSTTNLRPRARSLRDKNRQQPPPQEKLKPTKEEDLTTTTTAGTTTNSRYSHRASRSRSRVLRSPPPPQANTVKDAPPSLPNVDVRQIKNEIDSTPSIIQQQQQPPTRGSSLASTTNTTPKDIYNITAPNTPTASISNSSADHHLTANVIYNVKRRLSLGKDRNKSNMGTVNTNNKEIDLDRKSLPANFATSREPRKRTLSNGSNLRATSMLPSEQQRRKSISNSGSTNITPRTSSMVASATAGTAGSSRRSGNTSPIPPLPSHNAPTITKNRSHEDISSTNRQQLVPPVPPMPRNHSLASTTADNKRLSKADSRTSSSSSFGRHASGGDEQQQQSKPAVTRRSVRRQVSRGSSLGDTEDSDTDKRVTRTKKKSITEDSGVIGKPERTSNSGFVLWNPNKKSIGQEETKDVLSVKKSTATTSSTTTTRRRGLTLPGSLATPPPLPTAPLPPMKVEPLNMTIPQEGTTRRKTNKTSPAGQKAITPTRIPMSNVKTSFSATTTPIGRSGTSSEEEIIYGDGNKVRRKKPERRLSRSKSGTGGGRSPRVTSSTGTSPKVRPKHTSSSTTTNSSDGGRASGSSASAGKTSSQLYYTAASSGKSMMTGASPRLGAQTIAETGRTRKISTTSTTAGTTTAGALGRATSLHVPTTTSRKHSRTSSELEAADKTTQPRALSLHDKLRSMEEEYSTGKHSTMEGKATNNNEQRSKTSINHHQNNQQEDYLSPAAAATTTTTTTTTTIPSIKRRASESAAVDKRGQEQAPVRSPKSPQTVLKYYKQFLSQYEQQEVAKYDQIYFMGPHAKKINGRPEDPILNYGYDDDRGDYHLVMQDHLAYRYEVLGALGQGSFGQVVKCLDHKTGQTVAIKLIRNKKRFHAQAATEVKILKDLVRWDPDDQFHNIRMTDYFYFRNHLCVAFECLSMNLYEFIKSNNFQGFSLSLIRRFTIQILQSLCLLYEHRVIHCDLKPENILLKHPSKSTIKVIDFGSSCLESERVYTYIQSRFYRAPEVILGMAYGLPIDMWSLGCILAELYTGLPIFPGESEQEQLACIMEILGVPDRYLIERSSRRRLFFDSSGHARIIPNSRGKKRRPGTRSVMQALRCHDRLFVDFIERCLRWDPDRRMRPNEALRHEWIKQAVPMTVSTSGTTHNRSKHHSTPKISTGNVIDSHQNHSQQHNNHSHHRSLGVNGISGNNAATGSNGESGAIVYSGGDTFTKTNSMVLVDDYYYTNNS</sequence>
<evidence type="ECO:0000256" key="8">
    <source>
        <dbReference type="ARBA" id="ARBA00049003"/>
    </source>
</evidence>
<dbReference type="GO" id="GO:0005856">
    <property type="term" value="C:cytoskeleton"/>
    <property type="evidence" value="ECO:0007669"/>
    <property type="project" value="TreeGrafter"/>
</dbReference>
<feature type="compositionally biased region" description="Pro residues" evidence="12">
    <location>
        <begin position="769"/>
        <end position="782"/>
    </location>
</feature>
<dbReference type="InterPro" id="IPR042521">
    <property type="entry name" value="DYRK"/>
</dbReference>
<accession>A0A8H7RSR2</accession>
<evidence type="ECO:0000256" key="9">
    <source>
        <dbReference type="ARBA" id="ARBA00049308"/>
    </source>
</evidence>
<dbReference type="SMART" id="SM00220">
    <property type="entry name" value="S_TKc"/>
    <property type="match status" value="1"/>
</dbReference>
<dbReference type="EMBL" id="JAEPRB010000413">
    <property type="protein sequence ID" value="KAG2216379.1"/>
    <property type="molecule type" value="Genomic_DNA"/>
</dbReference>
<dbReference type="CDD" id="cd14210">
    <property type="entry name" value="PKc_DYRK"/>
    <property type="match status" value="1"/>
</dbReference>
<keyword evidence="6" id="KW-0418">Kinase</keyword>
<feature type="compositionally biased region" description="Polar residues" evidence="12">
    <location>
        <begin position="437"/>
        <end position="449"/>
    </location>
</feature>
<feature type="compositionally biased region" description="Pro residues" evidence="12">
    <location>
        <begin position="167"/>
        <end position="176"/>
    </location>
</feature>
<evidence type="ECO:0000256" key="4">
    <source>
        <dbReference type="ARBA" id="ARBA00022679"/>
    </source>
</evidence>
<feature type="binding site" evidence="11">
    <location>
        <position position="1192"/>
    </location>
    <ligand>
        <name>ATP</name>
        <dbReference type="ChEBI" id="CHEBI:30616"/>
    </ligand>
</feature>
<dbReference type="GO" id="GO:0004712">
    <property type="term" value="F:protein serine/threonine/tyrosine kinase activity"/>
    <property type="evidence" value="ECO:0007669"/>
    <property type="project" value="UniProtKB-EC"/>
</dbReference>
<feature type="compositionally biased region" description="Basic and acidic residues" evidence="12">
    <location>
        <begin position="634"/>
        <end position="643"/>
    </location>
</feature>
<comment type="caution">
    <text evidence="14">The sequence shown here is derived from an EMBL/GenBank/DDBJ whole genome shotgun (WGS) entry which is preliminary data.</text>
</comment>
<dbReference type="OrthoDB" id="9332038at2759"/>
<dbReference type="Gene3D" id="3.30.200.20">
    <property type="entry name" value="Phosphorylase Kinase, domain 1"/>
    <property type="match status" value="1"/>
</dbReference>
<evidence type="ECO:0000313" key="14">
    <source>
        <dbReference type="EMBL" id="KAG2216379.1"/>
    </source>
</evidence>
<dbReference type="PROSITE" id="PS50011">
    <property type="entry name" value="PROTEIN_KINASE_DOM"/>
    <property type="match status" value="1"/>
</dbReference>
<dbReference type="InterPro" id="IPR008271">
    <property type="entry name" value="Ser/Thr_kinase_AS"/>
</dbReference>
<dbReference type="Gene3D" id="3.30.10.30">
    <property type="entry name" value="DYRK"/>
    <property type="match status" value="1"/>
</dbReference>
<feature type="region of interest" description="Disordered" evidence="12">
    <location>
        <begin position="743"/>
        <end position="915"/>
    </location>
</feature>
<comment type="catalytic activity">
    <reaction evidence="9">
        <text>L-threonyl-[protein] + ATP = O-phospho-L-threonyl-[protein] + ADP + H(+)</text>
        <dbReference type="Rhea" id="RHEA:46608"/>
        <dbReference type="Rhea" id="RHEA-COMP:11060"/>
        <dbReference type="Rhea" id="RHEA-COMP:11605"/>
        <dbReference type="ChEBI" id="CHEBI:15378"/>
        <dbReference type="ChEBI" id="CHEBI:30013"/>
        <dbReference type="ChEBI" id="CHEBI:30616"/>
        <dbReference type="ChEBI" id="CHEBI:61977"/>
        <dbReference type="ChEBI" id="CHEBI:456216"/>
        <dbReference type="EC" id="2.7.12.1"/>
    </reaction>
</comment>
<feature type="compositionally biased region" description="Basic and acidic residues" evidence="12">
    <location>
        <begin position="1002"/>
        <end position="1011"/>
    </location>
</feature>
<feature type="compositionally biased region" description="Low complexity" evidence="12">
    <location>
        <begin position="423"/>
        <end position="436"/>
    </location>
</feature>
<dbReference type="PANTHER" id="PTHR24058:SF22">
    <property type="entry name" value="DUAL SPECIFICITY TYROSINE-PHOSPHORYLATION-REGULATED KINASE 4"/>
    <property type="match status" value="1"/>
</dbReference>
<evidence type="ECO:0000256" key="11">
    <source>
        <dbReference type="PROSITE-ProRule" id="PRU10141"/>
    </source>
</evidence>
<feature type="compositionally biased region" description="Low complexity" evidence="12">
    <location>
        <begin position="1053"/>
        <end position="1066"/>
    </location>
</feature>
<dbReference type="InterPro" id="IPR000719">
    <property type="entry name" value="Prot_kinase_dom"/>
</dbReference>
<evidence type="ECO:0000256" key="2">
    <source>
        <dbReference type="ARBA" id="ARBA00013203"/>
    </source>
</evidence>
<protein>
    <recommendedName>
        <fullName evidence="2">dual-specificity kinase</fullName>
        <ecNumber evidence="2">2.7.12.1</ecNumber>
    </recommendedName>
</protein>
<feature type="region of interest" description="Disordered" evidence="12">
    <location>
        <begin position="228"/>
        <end position="256"/>
    </location>
</feature>
<dbReference type="Gene3D" id="1.10.510.10">
    <property type="entry name" value="Transferase(Phosphotransferase) domain 1"/>
    <property type="match status" value="1"/>
</dbReference>
<feature type="domain" description="Protein kinase" evidence="13">
    <location>
        <begin position="1163"/>
        <end position="1459"/>
    </location>
</feature>
<feature type="compositionally biased region" description="Low complexity" evidence="12">
    <location>
        <begin position="563"/>
        <end position="585"/>
    </location>
</feature>
<feature type="compositionally biased region" description="Basic and acidic residues" evidence="12">
    <location>
        <begin position="355"/>
        <end position="364"/>
    </location>
</feature>
<proteinExistence type="inferred from homology"/>
<feature type="compositionally biased region" description="Low complexity" evidence="12">
    <location>
        <begin position="140"/>
        <end position="166"/>
    </location>
</feature>
<feature type="compositionally biased region" description="Low complexity" evidence="12">
    <location>
        <begin position="746"/>
        <end position="768"/>
    </location>
</feature>
<dbReference type="PROSITE" id="PS00108">
    <property type="entry name" value="PROTEIN_KINASE_ST"/>
    <property type="match status" value="1"/>
</dbReference>
<feature type="compositionally biased region" description="Polar residues" evidence="12">
    <location>
        <begin position="551"/>
        <end position="562"/>
    </location>
</feature>
<feature type="region of interest" description="Disordered" evidence="12">
    <location>
        <begin position="943"/>
        <end position="1095"/>
    </location>
</feature>
<evidence type="ECO:0000259" key="13">
    <source>
        <dbReference type="PROSITE" id="PS50011"/>
    </source>
</evidence>
<dbReference type="Proteomes" id="UP000646827">
    <property type="component" value="Unassembled WGS sequence"/>
</dbReference>
<dbReference type="InterPro" id="IPR050494">
    <property type="entry name" value="Ser_Thr_dual-spec_kinase"/>
</dbReference>
<feature type="compositionally biased region" description="Polar residues" evidence="12">
    <location>
        <begin position="35"/>
        <end position="44"/>
    </location>
</feature>
<reference evidence="14 15" key="1">
    <citation type="submission" date="2020-12" db="EMBL/GenBank/DDBJ databases">
        <title>Metabolic potential, ecology and presence of endohyphal bacteria is reflected in genomic diversity of Mucoromycotina.</title>
        <authorList>
            <person name="Muszewska A."/>
            <person name="Okrasinska A."/>
            <person name="Steczkiewicz K."/>
            <person name="Drgas O."/>
            <person name="Orlowska M."/>
            <person name="Perlinska-Lenart U."/>
            <person name="Aleksandrzak-Piekarczyk T."/>
            <person name="Szatraj K."/>
            <person name="Zielenkiewicz U."/>
            <person name="Pilsyk S."/>
            <person name="Malc E."/>
            <person name="Mieczkowski P."/>
            <person name="Kruszewska J.S."/>
            <person name="Biernat P."/>
            <person name="Pawlowska J."/>
        </authorList>
    </citation>
    <scope>NUCLEOTIDE SEQUENCE [LARGE SCALE GENOMIC DNA]</scope>
    <source>
        <strain evidence="14 15">CBS 142.35</strain>
    </source>
</reference>
<comment type="similarity">
    <text evidence="1">Belongs to the protein kinase superfamily. CMGC Ser/Thr protein kinase family. MNB/DYRK subfamily.</text>
</comment>
<feature type="compositionally biased region" description="Polar residues" evidence="12">
    <location>
        <begin position="820"/>
        <end position="838"/>
    </location>
</feature>
<feature type="compositionally biased region" description="Basic and acidic residues" evidence="12">
    <location>
        <begin position="295"/>
        <end position="308"/>
    </location>
</feature>
<gene>
    <name evidence="14" type="ORF">INT45_001443</name>
</gene>
<keyword evidence="5 11" id="KW-0547">Nucleotide-binding</keyword>
<keyword evidence="7 11" id="KW-0067">ATP-binding</keyword>
<evidence type="ECO:0000256" key="5">
    <source>
        <dbReference type="ARBA" id="ARBA00022741"/>
    </source>
</evidence>
<dbReference type="InterPro" id="IPR011009">
    <property type="entry name" value="Kinase-like_dom_sf"/>
</dbReference>
<organism evidence="14 15">
    <name type="scientific">Circinella minor</name>
    <dbReference type="NCBI Taxonomy" id="1195481"/>
    <lineage>
        <taxon>Eukaryota</taxon>
        <taxon>Fungi</taxon>
        <taxon>Fungi incertae sedis</taxon>
        <taxon>Mucoromycota</taxon>
        <taxon>Mucoromycotina</taxon>
        <taxon>Mucoromycetes</taxon>
        <taxon>Mucorales</taxon>
        <taxon>Lichtheimiaceae</taxon>
        <taxon>Circinella</taxon>
    </lineage>
</organism>
<feature type="region of interest" description="Disordered" evidence="12">
    <location>
        <begin position="490"/>
        <end position="727"/>
    </location>
</feature>
<keyword evidence="15" id="KW-1185">Reference proteome</keyword>
<evidence type="ECO:0000256" key="12">
    <source>
        <dbReference type="SAM" id="MobiDB-lite"/>
    </source>
</evidence>
<feature type="compositionally biased region" description="Polar residues" evidence="12">
    <location>
        <begin position="529"/>
        <end position="544"/>
    </location>
</feature>
<name>A0A8H7RSR2_9FUNG</name>
<comment type="catalytic activity">
    <reaction evidence="10">
        <text>L-tyrosyl-[protein] + ATP = O-phospho-L-tyrosyl-[protein] + ADP + H(+)</text>
        <dbReference type="Rhea" id="RHEA:10596"/>
        <dbReference type="Rhea" id="RHEA-COMP:10136"/>
        <dbReference type="Rhea" id="RHEA-COMP:20101"/>
        <dbReference type="ChEBI" id="CHEBI:15378"/>
        <dbReference type="ChEBI" id="CHEBI:30616"/>
        <dbReference type="ChEBI" id="CHEBI:46858"/>
        <dbReference type="ChEBI" id="CHEBI:61978"/>
        <dbReference type="ChEBI" id="CHEBI:456216"/>
        <dbReference type="EC" id="2.7.12.1"/>
    </reaction>
</comment>
<feature type="region of interest" description="Disordered" evidence="12">
    <location>
        <begin position="423"/>
        <end position="468"/>
    </location>
</feature>
<dbReference type="PANTHER" id="PTHR24058">
    <property type="entry name" value="DUAL SPECIFICITY PROTEIN KINASE"/>
    <property type="match status" value="1"/>
</dbReference>
<keyword evidence="4" id="KW-0808">Transferase</keyword>
<dbReference type="Pfam" id="PF00069">
    <property type="entry name" value="Pkinase"/>
    <property type="match status" value="1"/>
</dbReference>
<keyword evidence="3" id="KW-0723">Serine/threonine-protein kinase</keyword>
<evidence type="ECO:0000313" key="15">
    <source>
        <dbReference type="Proteomes" id="UP000646827"/>
    </source>
</evidence>
<feature type="compositionally biased region" description="Polar residues" evidence="12">
    <location>
        <begin position="80"/>
        <end position="98"/>
    </location>
</feature>
<feature type="region of interest" description="Disordered" evidence="12">
    <location>
        <begin position="27"/>
        <end position="176"/>
    </location>
</feature>
<feature type="compositionally biased region" description="Polar residues" evidence="12">
    <location>
        <begin position="495"/>
        <end position="504"/>
    </location>
</feature>
<dbReference type="GO" id="GO:0005737">
    <property type="term" value="C:cytoplasm"/>
    <property type="evidence" value="ECO:0007669"/>
    <property type="project" value="TreeGrafter"/>
</dbReference>
<feature type="compositionally biased region" description="Polar residues" evidence="12">
    <location>
        <begin position="245"/>
        <end position="256"/>
    </location>
</feature>
<evidence type="ECO:0000256" key="1">
    <source>
        <dbReference type="ARBA" id="ARBA00008867"/>
    </source>
</evidence>
<dbReference type="GO" id="GO:0005524">
    <property type="term" value="F:ATP binding"/>
    <property type="evidence" value="ECO:0007669"/>
    <property type="project" value="UniProtKB-UniRule"/>
</dbReference>
<dbReference type="EC" id="2.7.12.1" evidence="2"/>
<feature type="compositionally biased region" description="Low complexity" evidence="12">
    <location>
        <begin position="890"/>
        <end position="915"/>
    </location>
</feature>
<feature type="compositionally biased region" description="Low complexity" evidence="12">
    <location>
        <begin position="366"/>
        <end position="378"/>
    </location>
</feature>